<feature type="transmembrane region" description="Helical" evidence="5">
    <location>
        <begin position="92"/>
        <end position="114"/>
    </location>
</feature>
<accession>A0AA40BCY8</accession>
<feature type="transmembrane region" description="Helical" evidence="5">
    <location>
        <begin position="287"/>
        <end position="304"/>
    </location>
</feature>
<keyword evidence="3 5" id="KW-1133">Transmembrane helix</keyword>
<dbReference type="PANTHER" id="PTHR23291:SF112">
    <property type="entry name" value="GROWTH HORMONE-INDUCIBLE TRANSMEMBRANE PROTEIN"/>
    <property type="match status" value="1"/>
</dbReference>
<gene>
    <name evidence="6" type="ORF">B0H67DRAFT_655131</name>
</gene>
<evidence type="ECO:0000313" key="7">
    <source>
        <dbReference type="Proteomes" id="UP001172102"/>
    </source>
</evidence>
<evidence type="ECO:0000256" key="3">
    <source>
        <dbReference type="ARBA" id="ARBA00022989"/>
    </source>
</evidence>
<dbReference type="Proteomes" id="UP001172102">
    <property type="component" value="Unassembled WGS sequence"/>
</dbReference>
<dbReference type="GO" id="GO:0005743">
    <property type="term" value="C:mitochondrial inner membrane"/>
    <property type="evidence" value="ECO:0007669"/>
    <property type="project" value="TreeGrafter"/>
</dbReference>
<keyword evidence="4 5" id="KW-0472">Membrane</keyword>
<comment type="subcellular location">
    <subcellularLocation>
        <location evidence="1">Membrane</location>
        <topology evidence="1">Multi-pass membrane protein</topology>
    </subcellularLocation>
</comment>
<proteinExistence type="predicted"/>
<dbReference type="AlphaFoldDB" id="A0AA40BCY8"/>
<evidence type="ECO:0000313" key="6">
    <source>
        <dbReference type="EMBL" id="KAK0731985.1"/>
    </source>
</evidence>
<name>A0AA40BCY8_9PEZI</name>
<keyword evidence="2 5" id="KW-0812">Transmembrane</keyword>
<feature type="transmembrane region" description="Helical" evidence="5">
    <location>
        <begin position="166"/>
        <end position="185"/>
    </location>
</feature>
<reference evidence="6" key="1">
    <citation type="submission" date="2023-06" db="EMBL/GenBank/DDBJ databases">
        <title>Genome-scale phylogeny and comparative genomics of the fungal order Sordariales.</title>
        <authorList>
            <consortium name="Lawrence Berkeley National Laboratory"/>
            <person name="Hensen N."/>
            <person name="Bonometti L."/>
            <person name="Westerberg I."/>
            <person name="Brannstrom I.O."/>
            <person name="Guillou S."/>
            <person name="Cros-Aarteil S."/>
            <person name="Calhoun S."/>
            <person name="Haridas S."/>
            <person name="Kuo A."/>
            <person name="Mondo S."/>
            <person name="Pangilinan J."/>
            <person name="Riley R."/>
            <person name="Labutti K."/>
            <person name="Andreopoulos B."/>
            <person name="Lipzen A."/>
            <person name="Chen C."/>
            <person name="Yanf M."/>
            <person name="Daum C."/>
            <person name="Ng V."/>
            <person name="Clum A."/>
            <person name="Steindorff A."/>
            <person name="Ohm R."/>
            <person name="Martin F."/>
            <person name="Silar P."/>
            <person name="Natvig D."/>
            <person name="Lalanne C."/>
            <person name="Gautier V."/>
            <person name="Ament-Velasquez S.L."/>
            <person name="Kruys A."/>
            <person name="Hutchinson M.I."/>
            <person name="Powell A.J."/>
            <person name="Barry K."/>
            <person name="Miller A.N."/>
            <person name="Grigoriev I.V."/>
            <person name="Debuchy R."/>
            <person name="Gladieux P."/>
            <person name="Thoren M.H."/>
            <person name="Johannesson H."/>
        </authorList>
    </citation>
    <scope>NUCLEOTIDE SEQUENCE</scope>
    <source>
        <strain evidence="6">SMH4607-1</strain>
    </source>
</reference>
<sequence length="363" mass="39155">MSFTITVRAGPARLASRVPQLAKSSTGPSAAIRAFHKATTKNTFFTTQTTLALRSNTKAGSGLLSRLQGASRGYNYNYQGATMDPAVRRGAILRKLIVGGAIFGTTLVGINVVFNRETREDGGMPLFERKYLNQTFMHTGLGVGIIGLSAYQMIQSGFVYRLMATNPWLFAIGGLGLSFGTMIATRSIDPDNYIPKYAMWAAFNATQAAFIAPMLAYMPVAIIGRAGLYTIAMMGGISFVGATAKQEKYLYLGGPLLAGAAIVAMSGLAPLVLPATAVRTLAFTEGMWLYGGLAVFGGFTLYDVQKVLHHARLAERGAFRADPVNESISLELDFLNVFIRMAQILASLMIPKHSDQLANNFYR</sequence>
<evidence type="ECO:0000256" key="1">
    <source>
        <dbReference type="ARBA" id="ARBA00004141"/>
    </source>
</evidence>
<dbReference type="PANTHER" id="PTHR23291">
    <property type="entry name" value="BAX INHIBITOR-RELATED"/>
    <property type="match status" value="1"/>
</dbReference>
<feature type="transmembrane region" description="Helical" evidence="5">
    <location>
        <begin position="249"/>
        <end position="275"/>
    </location>
</feature>
<evidence type="ECO:0000256" key="2">
    <source>
        <dbReference type="ARBA" id="ARBA00022692"/>
    </source>
</evidence>
<feature type="transmembrane region" description="Helical" evidence="5">
    <location>
        <begin position="135"/>
        <end position="154"/>
    </location>
</feature>
<dbReference type="Pfam" id="PF01027">
    <property type="entry name" value="Bax1-I"/>
    <property type="match status" value="1"/>
</dbReference>
<organism evidence="6 7">
    <name type="scientific">Lasiosphaeris hirsuta</name>
    <dbReference type="NCBI Taxonomy" id="260670"/>
    <lineage>
        <taxon>Eukaryota</taxon>
        <taxon>Fungi</taxon>
        <taxon>Dikarya</taxon>
        <taxon>Ascomycota</taxon>
        <taxon>Pezizomycotina</taxon>
        <taxon>Sordariomycetes</taxon>
        <taxon>Sordariomycetidae</taxon>
        <taxon>Sordariales</taxon>
        <taxon>Lasiosphaeriaceae</taxon>
        <taxon>Lasiosphaeris</taxon>
    </lineage>
</organism>
<comment type="caution">
    <text evidence="6">The sequence shown here is derived from an EMBL/GenBank/DDBJ whole genome shotgun (WGS) entry which is preliminary data.</text>
</comment>
<keyword evidence="7" id="KW-1185">Reference proteome</keyword>
<dbReference type="EMBL" id="JAUKUA010000001">
    <property type="protein sequence ID" value="KAK0731985.1"/>
    <property type="molecule type" value="Genomic_DNA"/>
</dbReference>
<dbReference type="InterPro" id="IPR006214">
    <property type="entry name" value="Bax_inhibitor_1-related"/>
</dbReference>
<evidence type="ECO:0000256" key="5">
    <source>
        <dbReference type="SAM" id="Phobius"/>
    </source>
</evidence>
<protein>
    <submittedName>
        <fullName evidence="6">Inhibitor of apoptosis-promoting Bax1-domain-containing protein</fullName>
    </submittedName>
</protein>
<evidence type="ECO:0000256" key="4">
    <source>
        <dbReference type="ARBA" id="ARBA00023136"/>
    </source>
</evidence>